<name>A0ABT4KMX3_9HYPH</name>
<comment type="function">
    <text evidence="2">Antitoxin component of a type II toxin-antitoxin (TA) system.</text>
</comment>
<comment type="caution">
    <text evidence="3">The sequence shown here is derived from an EMBL/GenBank/DDBJ whole genome shotgun (WGS) entry which is preliminary data.</text>
</comment>
<reference evidence="3" key="1">
    <citation type="submission" date="2022-10" db="EMBL/GenBank/DDBJ databases">
        <title>Whole genome sequencing of three plant growth promoting bacteria isolated from Vachellia tortilis subsp. raddiana in Morocco.</title>
        <authorList>
            <person name="Hnini M."/>
            <person name="Zouagui R."/>
            <person name="Zouagui H."/>
            <person name="Chemao Elfihri M.-W."/>
            <person name="Ibrahimi A."/>
            <person name="Sbabou L."/>
            <person name="Aurag J."/>
        </authorList>
    </citation>
    <scope>NUCLEOTIDE SEQUENCE</scope>
    <source>
        <strain evidence="3">LMR678</strain>
    </source>
</reference>
<evidence type="ECO:0000256" key="1">
    <source>
        <dbReference type="ARBA" id="ARBA00009981"/>
    </source>
</evidence>
<dbReference type="NCBIfam" id="TIGR01552">
    <property type="entry name" value="phd_fam"/>
    <property type="match status" value="1"/>
</dbReference>
<dbReference type="RefSeq" id="WP_269284936.1">
    <property type="nucleotide sequence ID" value="NZ_JAPVOI010000005.1"/>
</dbReference>
<organism evidence="3 4">
    <name type="scientific">Sinorhizobium psoraleae</name>
    <dbReference type="NCBI Taxonomy" id="520838"/>
    <lineage>
        <taxon>Bacteria</taxon>
        <taxon>Pseudomonadati</taxon>
        <taxon>Pseudomonadota</taxon>
        <taxon>Alphaproteobacteria</taxon>
        <taxon>Hyphomicrobiales</taxon>
        <taxon>Rhizobiaceae</taxon>
        <taxon>Sinorhizobium/Ensifer group</taxon>
        <taxon>Sinorhizobium</taxon>
    </lineage>
</organism>
<accession>A0ABT4KMX3</accession>
<comment type="similarity">
    <text evidence="1 2">Belongs to the phD/YefM antitoxin family.</text>
</comment>
<evidence type="ECO:0000256" key="2">
    <source>
        <dbReference type="RuleBase" id="RU362080"/>
    </source>
</evidence>
<dbReference type="Proteomes" id="UP001079430">
    <property type="component" value="Unassembled WGS sequence"/>
</dbReference>
<dbReference type="SUPFAM" id="SSF143120">
    <property type="entry name" value="YefM-like"/>
    <property type="match status" value="1"/>
</dbReference>
<dbReference type="Pfam" id="PF02604">
    <property type="entry name" value="PhdYeFM_antitox"/>
    <property type="match status" value="1"/>
</dbReference>
<gene>
    <name evidence="3" type="ORF">O3W52_25190</name>
</gene>
<proteinExistence type="inferred from homology"/>
<sequence length="99" mass="11391">MTTKTISTVEFIRHFGRYHDEAMREPITLTKHGRASVVVVPVDLFERMTKGAEDPRKVYSTSETPPELADMILTALDKRLAQVSDEPQNHRIRGEWRTP</sequence>
<evidence type="ECO:0000313" key="4">
    <source>
        <dbReference type="Proteomes" id="UP001079430"/>
    </source>
</evidence>
<dbReference type="EMBL" id="JAPVOI010000005">
    <property type="protein sequence ID" value="MCZ4093193.1"/>
    <property type="molecule type" value="Genomic_DNA"/>
</dbReference>
<dbReference type="Gene3D" id="3.40.1620.10">
    <property type="entry name" value="YefM-like domain"/>
    <property type="match status" value="1"/>
</dbReference>
<dbReference type="InterPro" id="IPR036165">
    <property type="entry name" value="YefM-like_sf"/>
</dbReference>
<dbReference type="InterPro" id="IPR006442">
    <property type="entry name" value="Antitoxin_Phd/YefM"/>
</dbReference>
<evidence type="ECO:0000313" key="3">
    <source>
        <dbReference type="EMBL" id="MCZ4093193.1"/>
    </source>
</evidence>
<keyword evidence="4" id="KW-1185">Reference proteome</keyword>
<protein>
    <recommendedName>
        <fullName evidence="2">Antitoxin</fullName>
    </recommendedName>
</protein>